<dbReference type="PROSITE" id="PS50089">
    <property type="entry name" value="ZF_RING_2"/>
    <property type="match status" value="1"/>
</dbReference>
<evidence type="ECO:0000256" key="2">
    <source>
        <dbReference type="ARBA" id="ARBA00022771"/>
    </source>
</evidence>
<dbReference type="EMBL" id="GFAA01001019">
    <property type="protein sequence ID" value="JAU02416.1"/>
    <property type="molecule type" value="mRNA"/>
</dbReference>
<dbReference type="InterPro" id="IPR001841">
    <property type="entry name" value="Znf_RING"/>
</dbReference>
<sequence length="426" mass="47334">CSTCGLVRKRTALLPCMHVLCECCYGQCAQDGSQVCPLDGDAYGKEDVHIMECPADEMLRREVKCWNEENGCQYATAASGIVRHFLRECEHHSVRCPKCSANVLCRDVCSHLASPSCGSSFASENQAPPGKLDGAAFLTSLQSAFETQADELSTYLRPMAVDIRAHGDILREISDGINTLKETIRPELSVSTRQNPDSARKSVCDTVAPKVELNESFPACTDESGIFSGSVSSLHKTLKDGLRKTRDALTQIAAPITQLNADVNENSETGFDRVMLRLMEPQEEQCVVFFVNDVKSLQGTATKEGWAAYDSEQVYLRGYCMSPGVLLIKSEESATLHARYTLHKGDMDDFLQWPFEHTMRMSVIHPKGRAELVLECKPCGRQERHQKPRESSNSIGYIPGSFNLGDLIKYGYVENDQLRVKWELLS</sequence>
<reference evidence="6" key="2">
    <citation type="journal article" date="2017" name="Front. Cell. Infect. Microbiol.">
        <title>Analysis of the Salivary Gland Transcriptome of Unfed and Partially Fed Amblyomma sculptum Ticks and Descriptive Proteome of the Saliva.</title>
        <authorList>
            <person name="Esteves E."/>
            <person name="Maruyama S.R."/>
            <person name="Kawahara R."/>
            <person name="Fujita A."/>
            <person name="Martins L.A."/>
            <person name="Righi A.A."/>
            <person name="Costa F.B."/>
            <person name="Palmisano G."/>
            <person name="Labruna M.B."/>
            <person name="Sa-Nunes A."/>
            <person name="Ribeiro J.M.C."/>
            <person name="Fogaca A.C."/>
        </authorList>
    </citation>
    <scope>NUCLEOTIDE SEQUENCE</scope>
</reference>
<reference evidence="6" key="1">
    <citation type="submission" date="2016-09" db="EMBL/GenBank/DDBJ databases">
        <authorList>
            <person name="Capua I."/>
            <person name="De Benedictis P."/>
            <person name="Joannis T."/>
            <person name="Lombin L.H."/>
            <person name="Cattoli G."/>
        </authorList>
    </citation>
    <scope>NUCLEOTIDE SEQUENCE</scope>
</reference>
<keyword evidence="6" id="KW-0675">Receptor</keyword>
<dbReference type="Gene3D" id="2.60.210.10">
    <property type="entry name" value="Apoptosis, Tumor Necrosis Factor Receptor Associated Protein 2, Chain A"/>
    <property type="match status" value="1"/>
</dbReference>
<dbReference type="Pfam" id="PF21355">
    <property type="entry name" value="TRAF-mep_MATH"/>
    <property type="match status" value="1"/>
</dbReference>
<accession>A0A1E1XSY8</accession>
<dbReference type="CDD" id="cd16449">
    <property type="entry name" value="RING-HC"/>
    <property type="match status" value="1"/>
</dbReference>
<protein>
    <submittedName>
        <fullName evidence="6">Putative tumor necrosis factor receptor-associated factor</fullName>
    </submittedName>
</protein>
<dbReference type="SUPFAM" id="SSF49599">
    <property type="entry name" value="TRAF domain-like"/>
    <property type="match status" value="1"/>
</dbReference>
<dbReference type="InterPro" id="IPR049342">
    <property type="entry name" value="TRAF1-6_MATH_dom"/>
</dbReference>
<evidence type="ECO:0000259" key="5">
    <source>
        <dbReference type="PROSITE" id="PS50089"/>
    </source>
</evidence>
<name>A0A1E1XSY8_AMBSC</name>
<keyword evidence="1" id="KW-0479">Metal-binding</keyword>
<evidence type="ECO:0000256" key="3">
    <source>
        <dbReference type="ARBA" id="ARBA00022833"/>
    </source>
</evidence>
<keyword evidence="2 4" id="KW-0863">Zinc-finger</keyword>
<feature type="domain" description="RING-type" evidence="5">
    <location>
        <begin position="1"/>
        <end position="39"/>
    </location>
</feature>
<dbReference type="InterPro" id="IPR017907">
    <property type="entry name" value="Znf_RING_CS"/>
</dbReference>
<evidence type="ECO:0000313" key="6">
    <source>
        <dbReference type="EMBL" id="JAU02416.1"/>
    </source>
</evidence>
<evidence type="ECO:0000256" key="4">
    <source>
        <dbReference type="PROSITE-ProRule" id="PRU00175"/>
    </source>
</evidence>
<organism evidence="6">
    <name type="scientific">Amblyomma sculptum</name>
    <name type="common">Tick</name>
    <dbReference type="NCBI Taxonomy" id="1581419"/>
    <lineage>
        <taxon>Eukaryota</taxon>
        <taxon>Metazoa</taxon>
        <taxon>Ecdysozoa</taxon>
        <taxon>Arthropoda</taxon>
        <taxon>Chelicerata</taxon>
        <taxon>Arachnida</taxon>
        <taxon>Acari</taxon>
        <taxon>Parasitiformes</taxon>
        <taxon>Ixodida</taxon>
        <taxon>Ixodoidea</taxon>
        <taxon>Ixodidae</taxon>
        <taxon>Amblyomminae</taxon>
        <taxon>Amblyomma</taxon>
    </lineage>
</organism>
<feature type="non-terminal residue" evidence="6">
    <location>
        <position position="1"/>
    </location>
</feature>
<dbReference type="AlphaFoldDB" id="A0A1E1XSY8"/>
<keyword evidence="3" id="KW-0862">Zinc</keyword>
<proteinExistence type="evidence at transcript level"/>
<dbReference type="InterPro" id="IPR013083">
    <property type="entry name" value="Znf_RING/FYVE/PHD"/>
</dbReference>
<dbReference type="GO" id="GO:0008270">
    <property type="term" value="F:zinc ion binding"/>
    <property type="evidence" value="ECO:0007669"/>
    <property type="project" value="UniProtKB-KW"/>
</dbReference>
<dbReference type="Gene3D" id="3.30.40.10">
    <property type="entry name" value="Zinc/RING finger domain, C3HC4 (zinc finger)"/>
    <property type="match status" value="1"/>
</dbReference>
<dbReference type="PROSITE" id="PS00518">
    <property type="entry name" value="ZF_RING_1"/>
    <property type="match status" value="1"/>
</dbReference>
<dbReference type="InterPro" id="IPR008974">
    <property type="entry name" value="TRAF-like"/>
</dbReference>
<evidence type="ECO:0000256" key="1">
    <source>
        <dbReference type="ARBA" id="ARBA00022723"/>
    </source>
</evidence>